<dbReference type="Pfam" id="PF01926">
    <property type="entry name" value="MMR_HSR1"/>
    <property type="match status" value="1"/>
</dbReference>
<comment type="similarity">
    <text evidence="9">Belongs to the TRAFAC class YlqF/YawG GTPase family. NOG2 subfamily.</text>
</comment>
<dbReference type="InterPro" id="IPR006073">
    <property type="entry name" value="GTP-bd"/>
</dbReference>
<keyword evidence="8 9" id="KW-0539">Nucleus</keyword>
<comment type="function">
    <text evidence="2 9">GTPase that associates with pre-60S ribosomal subunits in the nucleolus and is required for their nuclear export and maturation.</text>
</comment>
<dbReference type="PANTHER" id="PTHR11089:SF9">
    <property type="entry name" value="NUCLEOLAR GTP-BINDING PROTEIN 2"/>
    <property type="match status" value="1"/>
</dbReference>
<reference evidence="13" key="1">
    <citation type="submission" date="2016-04" db="EMBL/GenBank/DDBJ databases">
        <title>Comparative genomics of biotechnologically important yeasts.</title>
        <authorList>
            <consortium name="DOE Joint Genome Institute"/>
            <person name="Riley R."/>
            <person name="Haridas S."/>
            <person name="Wolfe K.H."/>
            <person name="Lopes M.R."/>
            <person name="Hittinger C.T."/>
            <person name="Goker M."/>
            <person name="Salamov A."/>
            <person name="Wisecaver J."/>
            <person name="Long T.M."/>
            <person name="Aerts A.L."/>
            <person name="Barry K."/>
            <person name="Choi C."/>
            <person name="Clum A."/>
            <person name="Coughlan A.Y."/>
            <person name="Deshpande S."/>
            <person name="Douglass A.P."/>
            <person name="Hanson S.J."/>
            <person name="Klenk H.-P."/>
            <person name="Labutti K."/>
            <person name="Lapidus A."/>
            <person name="Lindquist E."/>
            <person name="Lipzen A."/>
            <person name="Meier-Kolthoff J.P."/>
            <person name="Ohm R.A."/>
            <person name="Otillar R.P."/>
            <person name="Pangilinan J."/>
            <person name="Peng Y."/>
            <person name="Rokas A."/>
            <person name="Rosa C.A."/>
            <person name="Scheuner C."/>
            <person name="Sibirny A.A."/>
            <person name="Slot J.C."/>
            <person name="Stielow J.B."/>
            <person name="Sun H."/>
            <person name="Kurtzman C.P."/>
            <person name="Blackwell M."/>
            <person name="Grigoriev I.V."/>
            <person name="Jeffries T.W."/>
        </authorList>
    </citation>
    <scope>NUCLEOTIDE SEQUENCE [LARGE SCALE GENOMIC DNA]</scope>
    <source>
        <strain evidence="13">NRRL YB-2248</strain>
    </source>
</reference>
<dbReference type="InterPro" id="IPR012971">
    <property type="entry name" value="NOG2_N_dom"/>
</dbReference>
<dbReference type="InterPro" id="IPR030378">
    <property type="entry name" value="G_CP_dom"/>
</dbReference>
<dbReference type="AlphaFoldDB" id="A0A1E4T036"/>
<organism evidence="12 13">
    <name type="scientific">[Candida] arabinofermentans NRRL YB-2248</name>
    <dbReference type="NCBI Taxonomy" id="983967"/>
    <lineage>
        <taxon>Eukaryota</taxon>
        <taxon>Fungi</taxon>
        <taxon>Dikarya</taxon>
        <taxon>Ascomycota</taxon>
        <taxon>Saccharomycotina</taxon>
        <taxon>Pichiomycetes</taxon>
        <taxon>Pichiales</taxon>
        <taxon>Pichiaceae</taxon>
        <taxon>Ogataea</taxon>
        <taxon>Ogataea/Candida clade</taxon>
    </lineage>
</organism>
<evidence type="ECO:0000256" key="5">
    <source>
        <dbReference type="ARBA" id="ARBA00022517"/>
    </source>
</evidence>
<dbReference type="InterPro" id="IPR027417">
    <property type="entry name" value="P-loop_NTPase"/>
</dbReference>
<dbReference type="InterPro" id="IPR024929">
    <property type="entry name" value="GNL2_CP_dom"/>
</dbReference>
<dbReference type="GO" id="GO:0005730">
    <property type="term" value="C:nucleolus"/>
    <property type="evidence" value="ECO:0007669"/>
    <property type="project" value="UniProtKB-SubCell"/>
</dbReference>
<dbReference type="PANTHER" id="PTHR11089">
    <property type="entry name" value="GTP-BINDING PROTEIN-RELATED"/>
    <property type="match status" value="1"/>
</dbReference>
<dbReference type="PRINTS" id="PR00326">
    <property type="entry name" value="GTP1OBG"/>
</dbReference>
<evidence type="ECO:0000256" key="3">
    <source>
        <dbReference type="ARBA" id="ARBA00004604"/>
    </source>
</evidence>
<evidence type="ECO:0000256" key="6">
    <source>
        <dbReference type="ARBA" id="ARBA00022741"/>
    </source>
</evidence>
<evidence type="ECO:0000256" key="7">
    <source>
        <dbReference type="ARBA" id="ARBA00023134"/>
    </source>
</evidence>
<protein>
    <recommendedName>
        <fullName evidence="4 9">Nucleolar GTP-binding protein 2</fullName>
    </recommendedName>
</protein>
<keyword evidence="7 9" id="KW-0342">GTP-binding</keyword>
<feature type="domain" description="CP-type G" evidence="11">
    <location>
        <begin position="210"/>
        <end position="371"/>
    </location>
</feature>
<feature type="compositionally biased region" description="Acidic residues" evidence="10">
    <location>
        <begin position="500"/>
        <end position="519"/>
    </location>
</feature>
<evidence type="ECO:0000313" key="12">
    <source>
        <dbReference type="EMBL" id="ODV85113.1"/>
    </source>
</evidence>
<feature type="region of interest" description="Disordered" evidence="10">
    <location>
        <begin position="460"/>
        <end position="538"/>
    </location>
</feature>
<name>A0A1E4T036_9ASCO</name>
<keyword evidence="5" id="KW-0690">Ribosome biogenesis</keyword>
<dbReference type="FunFam" id="1.10.1580.10:FF:000005">
    <property type="entry name" value="Nucleolar GTP-binding protein 2"/>
    <property type="match status" value="1"/>
</dbReference>
<comment type="subcellular location">
    <subcellularLocation>
        <location evidence="3 9">Nucleus</location>
        <location evidence="3 9">Nucleolus</location>
    </subcellularLocation>
</comment>
<sequence length="538" mass="61392">MASGKTEKARRTRQGDVRDGNLRVKGENFYRDAKKVKHLNMYKGGKAVRNAQGDVIQAAYLQDTKAPTARVDPNRRWFGNTRVIAQDALTHFREAMGDKKDDSYTVLLKRNKLPMSLLDEKDTSESPSAKILETESYEHAFGPKSQRKKPTVAASSLDELAQMTEQDQTKYQEQQELNTTLGLMGDVDTDGWSAETKEHIFSKGQSKRIWNELYKVIDSSDVVIHVLDARDPLGTRCTTIQDYIKKECPHKHLIYVLNKCDLVPTWVAAAWVKHLSKDYPTLAFHASITNSFGKGSLIQLLRQFSVLHSDRKQISVGFIGYPNTGKSSIINTLRRKKVCTVAPIPGETKVWQYITLMKRIFLIDCPGIVPPSNKDTESDILFRGVVRVEHVSHPEQFIPDLLAKCERKHLERTYEISGWKDSVEFIELIARKHGRLIKGGEPDESGVAKQVITDFNRGKIPWFVPPPEDKEVREGDDKKAHFKRKRAEREANKLAAEQEAYNEENEEVSGGEEQEEVEEEQSRKRQKVDSEEEEKNEE</sequence>
<feature type="compositionally biased region" description="Basic and acidic residues" evidence="10">
    <location>
        <begin position="520"/>
        <end position="529"/>
    </location>
</feature>
<dbReference type="Pfam" id="PF08153">
    <property type="entry name" value="NGP1NT"/>
    <property type="match status" value="1"/>
</dbReference>
<evidence type="ECO:0000313" key="13">
    <source>
        <dbReference type="Proteomes" id="UP000094801"/>
    </source>
</evidence>
<keyword evidence="13" id="KW-1185">Reference proteome</keyword>
<gene>
    <name evidence="12" type="ORF">CANARDRAFT_28416</name>
</gene>
<keyword evidence="6 9" id="KW-0547">Nucleotide-binding</keyword>
<dbReference type="PROSITE" id="PS51721">
    <property type="entry name" value="G_CP"/>
    <property type="match status" value="1"/>
</dbReference>
<evidence type="ECO:0000256" key="9">
    <source>
        <dbReference type="RuleBase" id="RU364023"/>
    </source>
</evidence>
<evidence type="ECO:0000256" key="10">
    <source>
        <dbReference type="SAM" id="MobiDB-lite"/>
    </source>
</evidence>
<dbReference type="SUPFAM" id="SSF52540">
    <property type="entry name" value="P-loop containing nucleoside triphosphate hydrolases"/>
    <property type="match status" value="1"/>
</dbReference>
<dbReference type="Proteomes" id="UP000094801">
    <property type="component" value="Unassembled WGS sequence"/>
</dbReference>
<evidence type="ECO:0000256" key="4">
    <source>
        <dbReference type="ARBA" id="ARBA00022127"/>
    </source>
</evidence>
<dbReference type="EMBL" id="KV453853">
    <property type="protein sequence ID" value="ODV85113.1"/>
    <property type="molecule type" value="Genomic_DNA"/>
</dbReference>
<dbReference type="InterPro" id="IPR050755">
    <property type="entry name" value="TRAFAC_YlqF/YawG_RiboMat"/>
</dbReference>
<evidence type="ECO:0000259" key="11">
    <source>
        <dbReference type="PROSITE" id="PS51721"/>
    </source>
</evidence>
<dbReference type="Gene3D" id="3.40.50.300">
    <property type="entry name" value="P-loop containing nucleotide triphosphate hydrolases"/>
    <property type="match status" value="1"/>
</dbReference>
<dbReference type="GO" id="GO:0042254">
    <property type="term" value="P:ribosome biogenesis"/>
    <property type="evidence" value="ECO:0007669"/>
    <property type="project" value="UniProtKB-KW"/>
</dbReference>
<evidence type="ECO:0000256" key="1">
    <source>
        <dbReference type="ARBA" id="ARBA00003269"/>
    </source>
</evidence>
<dbReference type="CDD" id="cd01858">
    <property type="entry name" value="NGP_1"/>
    <property type="match status" value="1"/>
</dbReference>
<dbReference type="GO" id="GO:0005525">
    <property type="term" value="F:GTP binding"/>
    <property type="evidence" value="ECO:0007669"/>
    <property type="project" value="UniProtKB-KW"/>
</dbReference>
<feature type="compositionally biased region" description="Basic and acidic residues" evidence="10">
    <location>
        <begin position="467"/>
        <end position="479"/>
    </location>
</feature>
<evidence type="ECO:0000256" key="2">
    <source>
        <dbReference type="ARBA" id="ARBA00003892"/>
    </source>
</evidence>
<evidence type="ECO:0000256" key="8">
    <source>
        <dbReference type="ARBA" id="ARBA00023242"/>
    </source>
</evidence>
<dbReference type="FunFam" id="3.40.50.300:FF:000559">
    <property type="entry name" value="Nuclear/nucleolar GTPase 2"/>
    <property type="match status" value="1"/>
</dbReference>
<dbReference type="InterPro" id="IPR023179">
    <property type="entry name" value="GTP-bd_ortho_bundle_sf"/>
</dbReference>
<comment type="function">
    <text evidence="1">May be involved in the mitochondrial lipid metabolism.</text>
</comment>
<dbReference type="Gene3D" id="1.10.1580.10">
    <property type="match status" value="1"/>
</dbReference>
<feature type="region of interest" description="Disordered" evidence="10">
    <location>
        <begin position="1"/>
        <end position="20"/>
    </location>
</feature>
<dbReference type="STRING" id="983967.A0A1E4T036"/>
<accession>A0A1E4T036</accession>
<proteinExistence type="inferred from homology"/>
<dbReference type="OrthoDB" id="444945at2759"/>